<evidence type="ECO:0000256" key="3">
    <source>
        <dbReference type="ARBA" id="ARBA00022723"/>
    </source>
</evidence>
<comment type="cofactor">
    <cofactor evidence="7">
        <name>heme</name>
        <dbReference type="ChEBI" id="CHEBI:30413"/>
    </cofactor>
</comment>
<evidence type="ECO:0000256" key="4">
    <source>
        <dbReference type="ARBA" id="ARBA00023002"/>
    </source>
</evidence>
<evidence type="ECO:0000313" key="9">
    <source>
        <dbReference type="EMBL" id="KAL3782282.1"/>
    </source>
</evidence>
<keyword evidence="2 7" id="KW-0349">Heme</keyword>
<dbReference type="GO" id="GO:0046872">
    <property type="term" value="F:metal ion binding"/>
    <property type="evidence" value="ECO:0007669"/>
    <property type="project" value="UniProtKB-KW"/>
</dbReference>
<comment type="caution">
    <text evidence="9">The sequence shown here is derived from an EMBL/GenBank/DDBJ whole genome shotgun (WGS) entry which is preliminary data.</text>
</comment>
<evidence type="ECO:0000256" key="8">
    <source>
        <dbReference type="RuleBase" id="RU000461"/>
    </source>
</evidence>
<dbReference type="PANTHER" id="PTHR24286:SF384">
    <property type="entry name" value="P450, PUTATIVE (EUROFUNG)-RELATED"/>
    <property type="match status" value="1"/>
</dbReference>
<dbReference type="PRINTS" id="PR00465">
    <property type="entry name" value="EP450IV"/>
</dbReference>
<dbReference type="Gene3D" id="1.10.630.10">
    <property type="entry name" value="Cytochrome P450"/>
    <property type="match status" value="1"/>
</dbReference>
<dbReference type="InterPro" id="IPR017972">
    <property type="entry name" value="Cyt_P450_CS"/>
</dbReference>
<evidence type="ECO:0000256" key="6">
    <source>
        <dbReference type="ARBA" id="ARBA00023033"/>
    </source>
</evidence>
<keyword evidence="4 8" id="KW-0560">Oxidoreductase</keyword>
<keyword evidence="10" id="KW-1185">Reference proteome</keyword>
<dbReference type="Proteomes" id="UP001530400">
    <property type="component" value="Unassembled WGS sequence"/>
</dbReference>
<evidence type="ECO:0000256" key="7">
    <source>
        <dbReference type="PIRSR" id="PIRSR602403-1"/>
    </source>
</evidence>
<evidence type="ECO:0000256" key="1">
    <source>
        <dbReference type="ARBA" id="ARBA00010617"/>
    </source>
</evidence>
<dbReference type="InterPro" id="IPR002403">
    <property type="entry name" value="Cyt_P450_E_grp-IV"/>
</dbReference>
<comment type="similarity">
    <text evidence="1 8">Belongs to the cytochrome P450 family.</text>
</comment>
<dbReference type="InterPro" id="IPR001128">
    <property type="entry name" value="Cyt_P450"/>
</dbReference>
<gene>
    <name evidence="9" type="ORF">ACHAWO_003616</name>
</gene>
<keyword evidence="5 7" id="KW-0408">Iron</keyword>
<evidence type="ECO:0000313" key="10">
    <source>
        <dbReference type="Proteomes" id="UP001530400"/>
    </source>
</evidence>
<dbReference type="AlphaFoldDB" id="A0ABD3P3C5"/>
<dbReference type="PANTHER" id="PTHR24286">
    <property type="entry name" value="CYTOCHROME P450 26"/>
    <property type="match status" value="1"/>
</dbReference>
<dbReference type="PROSITE" id="PS00086">
    <property type="entry name" value="CYTOCHROME_P450"/>
    <property type="match status" value="1"/>
</dbReference>
<accession>A0ABD3P3C5</accession>
<dbReference type="Pfam" id="PF00067">
    <property type="entry name" value="p450"/>
    <property type="match status" value="1"/>
</dbReference>
<reference evidence="9 10" key="1">
    <citation type="submission" date="2024-10" db="EMBL/GenBank/DDBJ databases">
        <title>Updated reference genomes for cyclostephanoid diatoms.</title>
        <authorList>
            <person name="Roberts W.R."/>
            <person name="Alverson A.J."/>
        </authorList>
    </citation>
    <scope>NUCLEOTIDE SEQUENCE [LARGE SCALE GENOMIC DNA]</scope>
    <source>
        <strain evidence="9 10">AJA010-31</strain>
    </source>
</reference>
<dbReference type="GO" id="GO:0004497">
    <property type="term" value="F:monooxygenase activity"/>
    <property type="evidence" value="ECO:0007669"/>
    <property type="project" value="UniProtKB-KW"/>
</dbReference>
<evidence type="ECO:0000256" key="2">
    <source>
        <dbReference type="ARBA" id="ARBA00022617"/>
    </source>
</evidence>
<keyword evidence="3 7" id="KW-0479">Metal-binding</keyword>
<dbReference type="SUPFAM" id="SSF48264">
    <property type="entry name" value="Cytochrome P450"/>
    <property type="match status" value="1"/>
</dbReference>
<feature type="binding site" description="axial binding residue" evidence="7">
    <location>
        <position position="457"/>
    </location>
    <ligand>
        <name>heme</name>
        <dbReference type="ChEBI" id="CHEBI:30413"/>
    </ligand>
    <ligandPart>
        <name>Fe</name>
        <dbReference type="ChEBI" id="CHEBI:18248"/>
    </ligandPart>
</feature>
<organism evidence="9 10">
    <name type="scientific">Cyclotella atomus</name>
    <dbReference type="NCBI Taxonomy" id="382360"/>
    <lineage>
        <taxon>Eukaryota</taxon>
        <taxon>Sar</taxon>
        <taxon>Stramenopiles</taxon>
        <taxon>Ochrophyta</taxon>
        <taxon>Bacillariophyta</taxon>
        <taxon>Coscinodiscophyceae</taxon>
        <taxon>Thalassiosirophycidae</taxon>
        <taxon>Stephanodiscales</taxon>
        <taxon>Stephanodiscaceae</taxon>
        <taxon>Cyclotella</taxon>
    </lineage>
</organism>
<dbReference type="InterPro" id="IPR036396">
    <property type="entry name" value="Cyt_P450_sf"/>
</dbReference>
<keyword evidence="6 8" id="KW-0503">Monooxygenase</keyword>
<sequence>MTNITSPQLLPVLATTLILAASTIAAYGYHKSSSRRKRLGVFPTSSPWFMPFADLVRIIRAGTFEQFIKDRKAALKSDAFYMHLLGFSQLPTLVVTEPADFVDIMHKEGKLNLCVQMPDTVKATHGPGNLQLLSGVRHNFLRKIFAKLLHPNTLERFLPYFYEEFTKMWAKLDEADGEVIIQDAICEAQFFLMAKILYGMTPENTDLDTMRQLQHDFDLQMKGHFASPKSKTFRDAKEASQSIRRVLNPMFDAVLDKRRHLMQTGDVTIEATHDDLPVGNAMESIADALLKDNVQDDEQIRSDVYDNLNLLLEASHGTTMSVTTTALYYLNHPDNAASLEKLHKEMNAFGNSPPTLSNLKNDTPIADGVIKEAMRLAPIVGNVTYACKDEIAFTFKGHKMCGPISFFLAFAHNYSDPKYFPNPESFIPERWIAGSGVEVSDEARATYRPFGMGKHICLGYKLAELVMKSAMYCFASDETRVIEFDVTKVKRVPNIFPAYHVSDGFPARVVKS</sequence>
<dbReference type="PRINTS" id="PR00385">
    <property type="entry name" value="P450"/>
</dbReference>
<name>A0ABD3P3C5_9STRA</name>
<dbReference type="CDD" id="cd00302">
    <property type="entry name" value="cytochrome_P450"/>
    <property type="match status" value="1"/>
</dbReference>
<dbReference type="EMBL" id="JALLPJ020000813">
    <property type="protein sequence ID" value="KAL3782282.1"/>
    <property type="molecule type" value="Genomic_DNA"/>
</dbReference>
<protein>
    <recommendedName>
        <fullName evidence="11">Cytochrome P450</fullName>
    </recommendedName>
</protein>
<evidence type="ECO:0000256" key="5">
    <source>
        <dbReference type="ARBA" id="ARBA00023004"/>
    </source>
</evidence>
<evidence type="ECO:0008006" key="11">
    <source>
        <dbReference type="Google" id="ProtNLM"/>
    </source>
</evidence>
<proteinExistence type="inferred from homology"/>